<sequence>MDRNNVVIKIRRYDISENPEEIEKIVMLNPELDYQTLKKQLQDICNVNPETKVIKLRNCKGVLIPLSFIVENLEDYYYVDVNNVSYAEYGSSNVSLLQDAYVDAVKHKVKSIESRIYQAEFLLPQLEWRRQSYMEETINGLSSKVGFLNRRFDELLPQFMPKIPETAA</sequence>
<gene>
    <name evidence="1" type="ORF">MELIAE_LOCUS4995</name>
</gene>
<protein>
    <submittedName>
        <fullName evidence="1">Uncharacterized protein</fullName>
    </submittedName>
</protein>
<dbReference type="OrthoDB" id="7659889at2759"/>
<dbReference type="EMBL" id="OV121134">
    <property type="protein sequence ID" value="CAH0552855.1"/>
    <property type="molecule type" value="Genomic_DNA"/>
</dbReference>
<organism evidence="1 2">
    <name type="scientific">Brassicogethes aeneus</name>
    <name type="common">Rape pollen beetle</name>
    <name type="synonym">Meligethes aeneus</name>
    <dbReference type="NCBI Taxonomy" id="1431903"/>
    <lineage>
        <taxon>Eukaryota</taxon>
        <taxon>Metazoa</taxon>
        <taxon>Ecdysozoa</taxon>
        <taxon>Arthropoda</taxon>
        <taxon>Hexapoda</taxon>
        <taxon>Insecta</taxon>
        <taxon>Pterygota</taxon>
        <taxon>Neoptera</taxon>
        <taxon>Endopterygota</taxon>
        <taxon>Coleoptera</taxon>
        <taxon>Polyphaga</taxon>
        <taxon>Cucujiformia</taxon>
        <taxon>Nitidulidae</taxon>
        <taxon>Meligethinae</taxon>
        <taxon>Brassicogethes</taxon>
    </lineage>
</organism>
<evidence type="ECO:0000313" key="2">
    <source>
        <dbReference type="Proteomes" id="UP001154078"/>
    </source>
</evidence>
<name>A0A9P0FEK2_BRAAE</name>
<reference evidence="1" key="1">
    <citation type="submission" date="2021-12" db="EMBL/GenBank/DDBJ databases">
        <authorList>
            <person name="King R."/>
        </authorList>
    </citation>
    <scope>NUCLEOTIDE SEQUENCE</scope>
</reference>
<proteinExistence type="predicted"/>
<accession>A0A9P0FEK2</accession>
<evidence type="ECO:0000313" key="1">
    <source>
        <dbReference type="EMBL" id="CAH0552855.1"/>
    </source>
</evidence>
<keyword evidence="2" id="KW-1185">Reference proteome</keyword>
<dbReference type="Proteomes" id="UP001154078">
    <property type="component" value="Chromosome 3"/>
</dbReference>
<dbReference type="AlphaFoldDB" id="A0A9P0FEK2"/>